<geneLocation type="plasmid" evidence="3 5">
    <name>unnamed3</name>
</geneLocation>
<dbReference type="GO" id="GO:0032259">
    <property type="term" value="P:methylation"/>
    <property type="evidence" value="ECO:0007669"/>
    <property type="project" value="UniProtKB-KW"/>
</dbReference>
<dbReference type="EMBL" id="VKQN01000001">
    <property type="protein sequence ID" value="MDR4174544.1"/>
    <property type="molecule type" value="Genomic_DNA"/>
</dbReference>
<evidence type="ECO:0000313" key="2">
    <source>
        <dbReference type="EMBL" id="MDR4174544.1"/>
    </source>
</evidence>
<evidence type="ECO:0000313" key="5">
    <source>
        <dbReference type="Proteomes" id="UP000501107"/>
    </source>
</evidence>
<gene>
    <name evidence="1" type="ORF">BF38_5698</name>
    <name evidence="2" type="ORF">FO599_00180</name>
    <name evidence="3" type="ORF">FOC89_02370</name>
</gene>
<sequence>MAIKPDVLEAINYYTEVTGESVSQFLEGIDSLLTVNEEELTNNDWLRKQIAKLIKNKGVSLDEIIKNKDLLMAKDTKEEDGSFYTPLEWAAETHRMIEKYIPNLEDYVVWDASCGSGNLLAELPPCKELYVSTLHQEDAEIVQKRLPHAHAFQLDFLTGIDYNEWVTEFTDGLPEGLQRALRNNEPILFLMNPPYSITNAHKTQVAKHLKAIGKEELASDLLRQFVWRVYNLVDIHGLSNSYFTLIGTNSLYIMNSWESTVREMQEHADYLEGFTFPASEFAGIEKSVQWGIFSTIWKTTELRTVETLPSIQMTAKKKDENGVIYDDGVLDFVWDKQYMPNWIQSKITKGNRITVPVTSVRGVPKVDANGEVSTVTGLDNALGYFLVKSTFKDIANFNGIGTLPITLGTVPVTEENFKDVCGCFAFLSTYKNDFNDLARPFNEPHTGSDEYREWIANSILFSICARKGYMFSVRNIEFNREINSVNSTIFPFSHEQVREYCQDEKVLKDLEENPVDNSYFLNLVEESKPYAWKGVMNLYNAVTNFIKQSYNYRHTMDYEGSTVAWNAGFHQLKQTAIWTDEMEEAYVQALSIARDEFRERVKTHYIV</sequence>
<dbReference type="Proteomes" id="UP000031876">
    <property type="component" value="Plasmid 2"/>
</dbReference>
<dbReference type="SUPFAM" id="SSF53335">
    <property type="entry name" value="S-adenosyl-L-methionine-dependent methyltransferases"/>
    <property type="match status" value="1"/>
</dbReference>
<keyword evidence="3" id="KW-0614">Plasmid</keyword>
<keyword evidence="1" id="KW-0808">Transferase</keyword>
<organism evidence="3 5">
    <name type="scientific">Bacillus thuringiensis</name>
    <dbReference type="NCBI Taxonomy" id="1428"/>
    <lineage>
        <taxon>Bacteria</taxon>
        <taxon>Bacillati</taxon>
        <taxon>Bacillota</taxon>
        <taxon>Bacilli</taxon>
        <taxon>Bacillales</taxon>
        <taxon>Bacillaceae</taxon>
        <taxon>Bacillus</taxon>
        <taxon>Bacillus cereus group</taxon>
    </lineage>
</organism>
<dbReference type="AlphaFoldDB" id="A0A0B5NKJ5"/>
<evidence type="ECO:0000313" key="4">
    <source>
        <dbReference type="Proteomes" id="UP000031876"/>
    </source>
</evidence>
<evidence type="ECO:0000313" key="1">
    <source>
        <dbReference type="EMBL" id="AJG73927.1"/>
    </source>
</evidence>
<dbReference type="GO" id="GO:0008168">
    <property type="term" value="F:methyltransferase activity"/>
    <property type="evidence" value="ECO:0007669"/>
    <property type="project" value="UniProtKB-KW"/>
</dbReference>
<dbReference type="Gene3D" id="3.40.50.150">
    <property type="entry name" value="Vaccinia Virus protein VP39"/>
    <property type="match status" value="1"/>
</dbReference>
<reference evidence="3 5" key="3">
    <citation type="submission" date="2020-05" db="EMBL/GenBank/DDBJ databases">
        <title>FDA dAtabase for Regulatory Grade micrObial Sequences (FDA-ARGOS): Supporting development and validation of Infectious Disease Dx tests.</title>
        <authorList>
            <person name="Nelson B."/>
            <person name="Plummer A."/>
            <person name="Tallon L."/>
            <person name="Sadzewicz L."/>
            <person name="Zhao X."/>
            <person name="Vavikolanu K."/>
            <person name="Mehta A."/>
            <person name="Aluvathingal J."/>
            <person name="Nadendla S."/>
            <person name="Myers T."/>
            <person name="Yan Y."/>
            <person name="Sichtig H."/>
        </authorList>
    </citation>
    <scope>NUCLEOTIDE SEQUENCE [LARGE SCALE GENOMIC DNA]</scope>
    <source>
        <strain evidence="3 5">FDAARGOS_795</strain>
        <plasmid evidence="3 5">unnamed3</plasmid>
    </source>
</reference>
<keyword evidence="1" id="KW-0489">Methyltransferase</keyword>
<dbReference type="KEGG" id="btw:BF38_5698"/>
<dbReference type="RefSeq" id="WP_000985645.1">
    <property type="nucleotide sequence ID" value="NZ_CP009334.1"/>
</dbReference>
<proteinExistence type="predicted"/>
<geneLocation type="plasmid" evidence="1 4">
    <name>2</name>
</geneLocation>
<dbReference type="Proteomes" id="UP000501107">
    <property type="component" value="Plasmid unnamed3"/>
</dbReference>
<dbReference type="EMBL" id="CP009334">
    <property type="protein sequence ID" value="AJG73927.1"/>
    <property type="molecule type" value="Genomic_DNA"/>
</dbReference>
<dbReference type="InterPro" id="IPR029063">
    <property type="entry name" value="SAM-dependent_MTases_sf"/>
</dbReference>
<protein>
    <submittedName>
        <fullName evidence="1">N-6 DNA Methylase family protein</fullName>
    </submittedName>
</protein>
<accession>A0A0B5NKJ5</accession>
<reference evidence="1 4" key="1">
    <citation type="journal article" date="2015" name="Genome Announc.">
        <title>Complete genome sequences for 35 biothreat assay-relevant bacillus species.</title>
        <authorList>
            <person name="Johnson S.L."/>
            <person name="Daligault H.E."/>
            <person name="Davenport K.W."/>
            <person name="Jaissle J."/>
            <person name="Frey K.G."/>
            <person name="Ladner J.T."/>
            <person name="Broomall S.M."/>
            <person name="Bishop-Lilly K.A."/>
            <person name="Bruce D.C."/>
            <person name="Gibbons H.S."/>
            <person name="Coyne S.R."/>
            <person name="Lo C.C."/>
            <person name="Meincke L."/>
            <person name="Munk A.C."/>
            <person name="Koroleva G.I."/>
            <person name="Rosenzweig C.N."/>
            <person name="Palacios G.F."/>
            <person name="Redden C.L."/>
            <person name="Minogue T.D."/>
            <person name="Chain P.S."/>
        </authorList>
    </citation>
    <scope>NUCLEOTIDE SEQUENCE [LARGE SCALE GENOMIC DNA]</scope>
    <source>
        <strain evidence="1 4">HD1011</strain>
        <plasmid evidence="1 4">2</plasmid>
    </source>
</reference>
<reference evidence="2" key="2">
    <citation type="submission" date="2019-07" db="EMBL/GenBank/DDBJ databases">
        <title>Phylogenomic Reclassification of ATCC Bacillus Strains and Various Taxa within the Genus Bacillus.</title>
        <authorList>
            <person name="Riojas M.A."/>
            <person name="Frank A.M."/>
            <person name="Fenn S.L."/>
            <person name="King S.P."/>
            <person name="Brower S.M."/>
            <person name="Hazbon M.H."/>
        </authorList>
    </citation>
    <scope>NUCLEOTIDE SEQUENCE</scope>
    <source>
        <strain evidence="2">ATCC 35646</strain>
    </source>
</reference>
<name>A0A0B5NKJ5_BACTU</name>
<dbReference type="Proteomes" id="UP001181533">
    <property type="component" value="Unassembled WGS sequence"/>
</dbReference>
<evidence type="ECO:0000313" key="3">
    <source>
        <dbReference type="EMBL" id="QKH22846.1"/>
    </source>
</evidence>
<dbReference type="EMBL" id="CP053979">
    <property type="protein sequence ID" value="QKH22846.1"/>
    <property type="molecule type" value="Genomic_DNA"/>
</dbReference>